<dbReference type="InterPro" id="IPR027417">
    <property type="entry name" value="P-loop_NTPase"/>
</dbReference>
<name>A0A9Q0GHI4_9ROSI</name>
<keyword evidence="4" id="KW-1185">Reference proteome</keyword>
<protein>
    <recommendedName>
        <fullName evidence="2">TIR domain-containing protein</fullName>
    </recommendedName>
</protein>
<organism evidence="3 4">
    <name type="scientific">Turnera subulata</name>
    <dbReference type="NCBI Taxonomy" id="218843"/>
    <lineage>
        <taxon>Eukaryota</taxon>
        <taxon>Viridiplantae</taxon>
        <taxon>Streptophyta</taxon>
        <taxon>Embryophyta</taxon>
        <taxon>Tracheophyta</taxon>
        <taxon>Spermatophyta</taxon>
        <taxon>Magnoliopsida</taxon>
        <taxon>eudicotyledons</taxon>
        <taxon>Gunneridae</taxon>
        <taxon>Pentapetalae</taxon>
        <taxon>rosids</taxon>
        <taxon>fabids</taxon>
        <taxon>Malpighiales</taxon>
        <taxon>Passifloraceae</taxon>
        <taxon>Turnera</taxon>
    </lineage>
</organism>
<gene>
    <name evidence="3" type="ORF">Tsubulata_017627</name>
</gene>
<dbReference type="PROSITE" id="PS50104">
    <property type="entry name" value="TIR"/>
    <property type="match status" value="1"/>
</dbReference>
<dbReference type="Gene3D" id="3.40.50.10140">
    <property type="entry name" value="Toll/interleukin-1 receptor homology (TIR) domain"/>
    <property type="match status" value="1"/>
</dbReference>
<dbReference type="GO" id="GO:0007165">
    <property type="term" value="P:signal transduction"/>
    <property type="evidence" value="ECO:0007669"/>
    <property type="project" value="InterPro"/>
</dbReference>
<evidence type="ECO:0000313" key="4">
    <source>
        <dbReference type="Proteomes" id="UP001141552"/>
    </source>
</evidence>
<dbReference type="AlphaFoldDB" id="A0A9Q0GHI4"/>
<feature type="domain" description="TIR" evidence="2">
    <location>
        <begin position="38"/>
        <end position="211"/>
    </location>
</feature>
<accession>A0A9Q0GHI4</accession>
<dbReference type="PANTHER" id="PTHR11017">
    <property type="entry name" value="LEUCINE-RICH REPEAT-CONTAINING PROTEIN"/>
    <property type="match status" value="1"/>
</dbReference>
<dbReference type="Pfam" id="PF01582">
    <property type="entry name" value="TIR"/>
    <property type="match status" value="1"/>
</dbReference>
<dbReference type="SMART" id="SM00255">
    <property type="entry name" value="TIR"/>
    <property type="match status" value="1"/>
</dbReference>
<dbReference type="SUPFAM" id="SSF52200">
    <property type="entry name" value="Toll/Interleukin receptor TIR domain"/>
    <property type="match status" value="1"/>
</dbReference>
<evidence type="ECO:0000313" key="3">
    <source>
        <dbReference type="EMBL" id="KAJ4850384.1"/>
    </source>
</evidence>
<reference evidence="3" key="1">
    <citation type="submission" date="2022-02" db="EMBL/GenBank/DDBJ databases">
        <authorList>
            <person name="Henning P.M."/>
            <person name="McCubbin A.G."/>
            <person name="Shore J.S."/>
        </authorList>
    </citation>
    <scope>NUCLEOTIDE SEQUENCE</scope>
    <source>
        <strain evidence="3">F60SS</strain>
        <tissue evidence="3">Leaves</tissue>
    </source>
</reference>
<dbReference type="PANTHER" id="PTHR11017:SF385">
    <property type="entry name" value="DISEASE RESISTANCE PROTEIN (TIR-NBS-LRR CLASS)-RELATED"/>
    <property type="match status" value="1"/>
</dbReference>
<comment type="caution">
    <text evidence="3">The sequence shown here is derived from an EMBL/GenBank/DDBJ whole genome shotgun (WGS) entry which is preliminary data.</text>
</comment>
<evidence type="ECO:0000256" key="1">
    <source>
        <dbReference type="ARBA" id="ARBA00023027"/>
    </source>
</evidence>
<keyword evidence="1" id="KW-0520">NAD</keyword>
<dbReference type="InterPro" id="IPR044974">
    <property type="entry name" value="Disease_R_plants"/>
</dbReference>
<proteinExistence type="predicted"/>
<dbReference type="FunFam" id="3.40.50.10140:FF:000007">
    <property type="entry name" value="Disease resistance protein (TIR-NBS-LRR class)"/>
    <property type="match status" value="1"/>
</dbReference>
<dbReference type="InterPro" id="IPR000157">
    <property type="entry name" value="TIR_dom"/>
</dbReference>
<dbReference type="EMBL" id="JAKUCV010000349">
    <property type="protein sequence ID" value="KAJ4850384.1"/>
    <property type="molecule type" value="Genomic_DNA"/>
</dbReference>
<sequence length="493" mass="56058">MELSNPPPPPPLPLPLPTSHYPSPFLSNHHFSPPSTTWKHDVFLSFSGKDCRGKFCDDLYEALQKDHVKVYMDDKNLRRGSKIEPELLQAIEQSRISIVILSRHYAFSRCCLDELNAILRYINDKRHTALPLFLKVTTDDVKKQGGDYKLAFERHEKRVRGKQYKKQKRILEWRLALKQIGNFAGWVYPDTKYRSKTHLISKIVKDVLDKLRDVSPDVGVQLIRPNQPLLFEELEYLQAIWMLGPSGTSKNTIARFLYGVVTKTCLEEPTPLPSNSQPASKISMWMPTSSNPTGELMDVIRSILQHKKVLLIVDDIRRLDEFVGLASHQSLLGSESRIILSNGDPNKRNLQVQILSFDGPKSRENKALDIALFNEMITEQEIRNSVLLLNTRNKVLIQNLSIGISGRYNNLLMHGHSNWDTIGPKILAIESVGKPDTEVQPFSPRNQAIVNGGRQISHPTGLQVQNIWLIFFKVATDVGKNIFGCFTVKDDVI</sequence>
<dbReference type="InterPro" id="IPR035897">
    <property type="entry name" value="Toll_tir_struct_dom_sf"/>
</dbReference>
<dbReference type="Proteomes" id="UP001141552">
    <property type="component" value="Unassembled WGS sequence"/>
</dbReference>
<reference evidence="3" key="2">
    <citation type="journal article" date="2023" name="Plants (Basel)">
        <title>Annotation of the Turnera subulata (Passifloraceae) Draft Genome Reveals the S-Locus Evolved after the Divergence of Turneroideae from Passifloroideae in a Stepwise Manner.</title>
        <authorList>
            <person name="Henning P.M."/>
            <person name="Roalson E.H."/>
            <person name="Mir W."/>
            <person name="McCubbin A.G."/>
            <person name="Shore J.S."/>
        </authorList>
    </citation>
    <scope>NUCLEOTIDE SEQUENCE</scope>
    <source>
        <strain evidence="3">F60SS</strain>
    </source>
</reference>
<evidence type="ECO:0000259" key="2">
    <source>
        <dbReference type="PROSITE" id="PS50104"/>
    </source>
</evidence>
<dbReference type="SUPFAM" id="SSF52540">
    <property type="entry name" value="P-loop containing nucleoside triphosphate hydrolases"/>
    <property type="match status" value="1"/>
</dbReference>
<dbReference type="GO" id="GO:0006952">
    <property type="term" value="P:defense response"/>
    <property type="evidence" value="ECO:0007669"/>
    <property type="project" value="InterPro"/>
</dbReference>